<feature type="compositionally biased region" description="Low complexity" evidence="1">
    <location>
        <begin position="278"/>
        <end position="314"/>
    </location>
</feature>
<proteinExistence type="predicted"/>
<reference evidence="3 4" key="1">
    <citation type="submission" date="2018-08" db="EMBL/GenBank/DDBJ databases">
        <title>A genome reference for cultivated species of the human gut microbiota.</title>
        <authorList>
            <person name="Zou Y."/>
            <person name="Xue W."/>
            <person name="Luo G."/>
        </authorList>
    </citation>
    <scope>NUCLEOTIDE SEQUENCE [LARGE SCALE GENOMIC DNA]</scope>
    <source>
        <strain evidence="3 4">OM05-15BH</strain>
    </source>
</reference>
<gene>
    <name evidence="3" type="ORF">DXB65_03870</name>
</gene>
<organism evidence="3 4">
    <name type="scientific">Bacteroides oleiciplenus</name>
    <dbReference type="NCBI Taxonomy" id="626931"/>
    <lineage>
        <taxon>Bacteria</taxon>
        <taxon>Pseudomonadati</taxon>
        <taxon>Bacteroidota</taxon>
        <taxon>Bacteroidia</taxon>
        <taxon>Bacteroidales</taxon>
        <taxon>Bacteroidaceae</taxon>
        <taxon>Bacteroides</taxon>
    </lineage>
</organism>
<name>A0A3E5BQ09_9BACE</name>
<keyword evidence="2" id="KW-0732">Signal</keyword>
<dbReference type="EMBL" id="QSUL01000002">
    <property type="protein sequence ID" value="RGN39469.1"/>
    <property type="molecule type" value="Genomic_DNA"/>
</dbReference>
<dbReference type="RefSeq" id="WP_117723382.1">
    <property type="nucleotide sequence ID" value="NZ_QSUL01000002.1"/>
</dbReference>
<feature type="region of interest" description="Disordered" evidence="1">
    <location>
        <begin position="182"/>
        <end position="314"/>
    </location>
</feature>
<dbReference type="Proteomes" id="UP000260983">
    <property type="component" value="Unassembled WGS sequence"/>
</dbReference>
<sequence length="314" mass="36169">MKRILFILLATLSTAVCSAGTDAMSNSKVRKETRFLTDKMAYELNLSTEQYNDVYEINYDFISGVRYVMDDVLRGEEWALNRYYDYLDVRNDDLRWVLNSGQYGRFIQAEYFYRPIYTSGSRWYFRVYVTYTNHNHFYFPRPYHYRTYVGGHYRTHYNNVSYYRGRYKQPYYNGSYRIRDHKSYTTHRRSDFGSVTVRPGSNRAPARDDVYTTRRSSSSTNRSGTTGTTRRESTNTNATTNGNNSSRGSSSSSRNNNNSSSRRSTTTTKPSTERKENSSSSVRSSSGSSTRNSGSSSTRSSSSGSSSRSSGDRR</sequence>
<feature type="compositionally biased region" description="Basic and acidic residues" evidence="1">
    <location>
        <begin position="182"/>
        <end position="191"/>
    </location>
</feature>
<comment type="caution">
    <text evidence="3">The sequence shown here is derived from an EMBL/GenBank/DDBJ whole genome shotgun (WGS) entry which is preliminary data.</text>
</comment>
<evidence type="ECO:0000313" key="4">
    <source>
        <dbReference type="Proteomes" id="UP000260983"/>
    </source>
</evidence>
<dbReference type="AlphaFoldDB" id="A0A3E5BQ09"/>
<feature type="compositionally biased region" description="Low complexity" evidence="1">
    <location>
        <begin position="213"/>
        <end position="268"/>
    </location>
</feature>
<accession>A0A3E5BQ09</accession>
<evidence type="ECO:0000256" key="1">
    <source>
        <dbReference type="SAM" id="MobiDB-lite"/>
    </source>
</evidence>
<evidence type="ECO:0000313" key="3">
    <source>
        <dbReference type="EMBL" id="RGN39469.1"/>
    </source>
</evidence>
<feature type="signal peptide" evidence="2">
    <location>
        <begin position="1"/>
        <end position="18"/>
    </location>
</feature>
<evidence type="ECO:0000256" key="2">
    <source>
        <dbReference type="SAM" id="SignalP"/>
    </source>
</evidence>
<feature type="chain" id="PRO_5017663878" evidence="2">
    <location>
        <begin position="19"/>
        <end position="314"/>
    </location>
</feature>
<protein>
    <submittedName>
        <fullName evidence="3">Uncharacterized protein</fullName>
    </submittedName>
</protein>